<dbReference type="Proteomes" id="UP000887458">
    <property type="component" value="Unassembled WGS sequence"/>
</dbReference>
<keyword evidence="3" id="KW-1185">Reference proteome</keyword>
<feature type="chain" id="PRO_5046106057" evidence="1">
    <location>
        <begin position="22"/>
        <end position="100"/>
    </location>
</feature>
<evidence type="ECO:0000313" key="3">
    <source>
        <dbReference type="Proteomes" id="UP000887458"/>
    </source>
</evidence>
<name>A0ABQ8JF81_DERPT</name>
<feature type="signal peptide" evidence="1">
    <location>
        <begin position="1"/>
        <end position="21"/>
    </location>
</feature>
<evidence type="ECO:0000256" key="1">
    <source>
        <dbReference type="SAM" id="SignalP"/>
    </source>
</evidence>
<accession>A0ABQ8JF81</accession>
<protein>
    <submittedName>
        <fullName evidence="2">Uncharacterized protein</fullName>
    </submittedName>
</protein>
<reference evidence="2 3" key="2">
    <citation type="journal article" date="2022" name="Mol. Biol. Evol.">
        <title>Comparative Genomics Reveals Insights into the Divergent Evolution of Astigmatic Mites and Household Pest Adaptations.</title>
        <authorList>
            <person name="Xiong Q."/>
            <person name="Wan A.T."/>
            <person name="Liu X."/>
            <person name="Fung C.S."/>
            <person name="Xiao X."/>
            <person name="Malainual N."/>
            <person name="Hou J."/>
            <person name="Wang L."/>
            <person name="Wang M."/>
            <person name="Yang K.Y."/>
            <person name="Cui Y."/>
            <person name="Leung E.L."/>
            <person name="Nong W."/>
            <person name="Shin S.K."/>
            <person name="Au S.W."/>
            <person name="Jeong K.Y."/>
            <person name="Chew F.T."/>
            <person name="Hui J.H."/>
            <person name="Leung T.F."/>
            <person name="Tungtrongchitr A."/>
            <person name="Zhong N."/>
            <person name="Liu Z."/>
            <person name="Tsui S.K."/>
        </authorList>
    </citation>
    <scope>NUCLEOTIDE SEQUENCE [LARGE SCALE GENOMIC DNA]</scope>
    <source>
        <strain evidence="2">Derp</strain>
    </source>
</reference>
<sequence length="100" mass="11801">TVAFFSFLYIQLLLCFKQLECEKRFQSIIKMIDVNNYNPVVLFFAKRSFNLSIESNKSFQNLEGKMTTFNYDCKQKKKSKNSNDLLGWYSNLKTTINNTN</sequence>
<feature type="non-terminal residue" evidence="2">
    <location>
        <position position="1"/>
    </location>
</feature>
<dbReference type="EMBL" id="NJHN03000047">
    <property type="protein sequence ID" value="KAH9421080.1"/>
    <property type="molecule type" value="Genomic_DNA"/>
</dbReference>
<reference evidence="2 3" key="1">
    <citation type="journal article" date="2018" name="J. Allergy Clin. Immunol.">
        <title>High-quality assembly of Dermatophagoides pteronyssinus genome and transcriptome reveals a wide range of novel allergens.</title>
        <authorList>
            <person name="Liu X.Y."/>
            <person name="Yang K.Y."/>
            <person name="Wang M.Q."/>
            <person name="Kwok J.S."/>
            <person name="Zeng X."/>
            <person name="Yang Z."/>
            <person name="Xiao X.J."/>
            <person name="Lau C.P."/>
            <person name="Li Y."/>
            <person name="Huang Z.M."/>
            <person name="Ba J.G."/>
            <person name="Yim A.K."/>
            <person name="Ouyang C.Y."/>
            <person name="Ngai S.M."/>
            <person name="Chan T.F."/>
            <person name="Leung E.L."/>
            <person name="Liu L."/>
            <person name="Liu Z.G."/>
            <person name="Tsui S.K."/>
        </authorList>
    </citation>
    <scope>NUCLEOTIDE SEQUENCE [LARGE SCALE GENOMIC DNA]</scope>
    <source>
        <strain evidence="2">Derp</strain>
    </source>
</reference>
<proteinExistence type="predicted"/>
<evidence type="ECO:0000313" key="2">
    <source>
        <dbReference type="EMBL" id="KAH9421080.1"/>
    </source>
</evidence>
<comment type="caution">
    <text evidence="2">The sequence shown here is derived from an EMBL/GenBank/DDBJ whole genome shotgun (WGS) entry which is preliminary data.</text>
</comment>
<keyword evidence="1" id="KW-0732">Signal</keyword>
<gene>
    <name evidence="2" type="ORF">DERP_001522</name>
</gene>
<organism evidence="2 3">
    <name type="scientific">Dermatophagoides pteronyssinus</name>
    <name type="common">European house dust mite</name>
    <dbReference type="NCBI Taxonomy" id="6956"/>
    <lineage>
        <taxon>Eukaryota</taxon>
        <taxon>Metazoa</taxon>
        <taxon>Ecdysozoa</taxon>
        <taxon>Arthropoda</taxon>
        <taxon>Chelicerata</taxon>
        <taxon>Arachnida</taxon>
        <taxon>Acari</taxon>
        <taxon>Acariformes</taxon>
        <taxon>Sarcoptiformes</taxon>
        <taxon>Astigmata</taxon>
        <taxon>Psoroptidia</taxon>
        <taxon>Analgoidea</taxon>
        <taxon>Pyroglyphidae</taxon>
        <taxon>Dermatophagoidinae</taxon>
        <taxon>Dermatophagoides</taxon>
    </lineage>
</organism>